<accession>A0A6A6PHF1</accession>
<dbReference type="GO" id="GO:0015031">
    <property type="term" value="P:protein transport"/>
    <property type="evidence" value="ECO:0007669"/>
    <property type="project" value="UniProtKB-KW"/>
</dbReference>
<name>A0A6A6PHF1_9PEZI</name>
<dbReference type="OrthoDB" id="1922221at2759"/>
<keyword evidence="2 4" id="KW-0813">Transport</keyword>
<dbReference type="GO" id="GO:0005546">
    <property type="term" value="F:phosphatidylinositol-4,5-bisphosphate binding"/>
    <property type="evidence" value="ECO:0007669"/>
    <property type="project" value="InterPro"/>
</dbReference>
<comment type="function">
    <text evidence="4">Involved in the secretory pathway as part of the exocyst complex which tethers secretory vesicles to the sites of exocytosis. Also plays a role in the assembly of the exocyst.</text>
</comment>
<keyword evidence="5" id="KW-0175">Coiled coil</keyword>
<keyword evidence="4" id="KW-0653">Protein transport</keyword>
<evidence type="ECO:0000256" key="5">
    <source>
        <dbReference type="SAM" id="Coils"/>
    </source>
</evidence>
<comment type="similarity">
    <text evidence="1 4">Belongs to the EXO70 family.</text>
</comment>
<dbReference type="PANTHER" id="PTHR12542:SF41">
    <property type="entry name" value="EXOCYST COMPLEX COMPONENT 7"/>
    <property type="match status" value="1"/>
</dbReference>
<feature type="domain" description="Exocyst complex subunit Exo70 C-terminal" evidence="6">
    <location>
        <begin position="249"/>
        <end position="631"/>
    </location>
</feature>
<evidence type="ECO:0000313" key="8">
    <source>
        <dbReference type="Proteomes" id="UP000799767"/>
    </source>
</evidence>
<dbReference type="GO" id="GO:0005935">
    <property type="term" value="C:cellular bud neck"/>
    <property type="evidence" value="ECO:0007669"/>
    <property type="project" value="UniProtKB-SubCell"/>
</dbReference>
<evidence type="ECO:0000259" key="6">
    <source>
        <dbReference type="Pfam" id="PF03081"/>
    </source>
</evidence>
<dbReference type="AlphaFoldDB" id="A0A6A6PHF1"/>
<dbReference type="Gene3D" id="1.20.1280.170">
    <property type="entry name" value="Exocyst complex component Exo70"/>
    <property type="match status" value="1"/>
</dbReference>
<dbReference type="InterPro" id="IPR004140">
    <property type="entry name" value="Exo70"/>
</dbReference>
<dbReference type="Pfam" id="PF20669">
    <property type="entry name" value="Exo70_N"/>
    <property type="match status" value="1"/>
</dbReference>
<evidence type="ECO:0000256" key="2">
    <source>
        <dbReference type="ARBA" id="ARBA00022448"/>
    </source>
</evidence>
<dbReference type="Proteomes" id="UP000799767">
    <property type="component" value="Unassembled WGS sequence"/>
</dbReference>
<dbReference type="GO" id="GO:0006887">
    <property type="term" value="P:exocytosis"/>
    <property type="evidence" value="ECO:0007669"/>
    <property type="project" value="UniProtKB-KW"/>
</dbReference>
<reference evidence="7" key="1">
    <citation type="journal article" date="2020" name="Stud. Mycol.">
        <title>101 Dothideomycetes genomes: a test case for predicting lifestyles and emergence of pathogens.</title>
        <authorList>
            <person name="Haridas S."/>
            <person name="Albert R."/>
            <person name="Binder M."/>
            <person name="Bloem J."/>
            <person name="Labutti K."/>
            <person name="Salamov A."/>
            <person name="Andreopoulos B."/>
            <person name="Baker S."/>
            <person name="Barry K."/>
            <person name="Bills G."/>
            <person name="Bluhm B."/>
            <person name="Cannon C."/>
            <person name="Castanera R."/>
            <person name="Culley D."/>
            <person name="Daum C."/>
            <person name="Ezra D."/>
            <person name="Gonzalez J."/>
            <person name="Henrissat B."/>
            <person name="Kuo A."/>
            <person name="Liang C."/>
            <person name="Lipzen A."/>
            <person name="Lutzoni F."/>
            <person name="Magnuson J."/>
            <person name="Mondo S."/>
            <person name="Nolan M."/>
            <person name="Ohm R."/>
            <person name="Pangilinan J."/>
            <person name="Park H.-J."/>
            <person name="Ramirez L."/>
            <person name="Alfaro M."/>
            <person name="Sun H."/>
            <person name="Tritt A."/>
            <person name="Yoshinaga Y."/>
            <person name="Zwiers L.-H."/>
            <person name="Turgeon B."/>
            <person name="Goodwin S."/>
            <person name="Spatafora J."/>
            <person name="Crous P."/>
            <person name="Grigoriev I."/>
        </authorList>
    </citation>
    <scope>NUCLEOTIDE SEQUENCE</scope>
    <source>
        <strain evidence="7">CBS 113389</strain>
    </source>
</reference>
<dbReference type="RefSeq" id="XP_033586018.1">
    <property type="nucleotide sequence ID" value="XM_033734653.1"/>
</dbReference>
<dbReference type="SUPFAM" id="SSF74788">
    <property type="entry name" value="Cullin repeat-like"/>
    <property type="match status" value="1"/>
</dbReference>
<feature type="coiled-coil region" evidence="5">
    <location>
        <begin position="105"/>
        <end position="132"/>
    </location>
</feature>
<evidence type="ECO:0000256" key="1">
    <source>
        <dbReference type="ARBA" id="ARBA00006756"/>
    </source>
</evidence>
<evidence type="ECO:0000256" key="4">
    <source>
        <dbReference type="RuleBase" id="RU365026"/>
    </source>
</evidence>
<comment type="subcellular location">
    <subcellularLocation>
        <location evidence="4">Bud</location>
    </subcellularLocation>
    <subcellularLocation>
        <location evidence="4">Bud neck</location>
    </subcellularLocation>
</comment>
<proteinExistence type="inferred from homology"/>
<dbReference type="GeneID" id="54475655"/>
<evidence type="ECO:0000313" key="7">
    <source>
        <dbReference type="EMBL" id="KAF2479448.1"/>
    </source>
</evidence>
<dbReference type="InterPro" id="IPR046364">
    <property type="entry name" value="Exo70_C"/>
</dbReference>
<dbReference type="Pfam" id="PF03081">
    <property type="entry name" value="Exo70_C"/>
    <property type="match status" value="1"/>
</dbReference>
<dbReference type="InterPro" id="IPR016159">
    <property type="entry name" value="Cullin_repeat-like_dom_sf"/>
</dbReference>
<organism evidence="7 8">
    <name type="scientific">Neohortaea acidophila</name>
    <dbReference type="NCBI Taxonomy" id="245834"/>
    <lineage>
        <taxon>Eukaryota</taxon>
        <taxon>Fungi</taxon>
        <taxon>Dikarya</taxon>
        <taxon>Ascomycota</taxon>
        <taxon>Pezizomycotina</taxon>
        <taxon>Dothideomycetes</taxon>
        <taxon>Dothideomycetidae</taxon>
        <taxon>Mycosphaerellales</taxon>
        <taxon>Teratosphaeriaceae</taxon>
        <taxon>Neohortaea</taxon>
    </lineage>
</organism>
<keyword evidence="8" id="KW-1185">Reference proteome</keyword>
<keyword evidence="3 4" id="KW-0268">Exocytosis</keyword>
<dbReference type="EMBL" id="MU001641">
    <property type="protein sequence ID" value="KAF2479448.1"/>
    <property type="molecule type" value="Genomic_DNA"/>
</dbReference>
<dbReference type="PANTHER" id="PTHR12542">
    <property type="entry name" value="EXOCYST COMPLEX PROTEIN EXO70"/>
    <property type="match status" value="1"/>
</dbReference>
<sequence>MATTMPAPRRAAFAEEAAEVEVLHANLDKLKSLSRKIQGSMSRLEVSGRTVQEAIGPVYGNTQKLQTMNANVDRLLEAIERAREPFDMTKSEERILRSRPERVGLAEYISSMDRTNQALRELKNSNMRSNQQAISELTGLLQLGTQSLEEAFRETCRRDCQPIEPLGFIMKGAQFPRLPSNKTTQLRTINAQVYSYASQASPNELSPTAKVYTHERGQYMTLSLQNLAAASLSTARKMGSADAIYKKGSNGVGTYAHGILGMYLAEYDNVCQIFHRNEWRPVFAATCQASLAVFSSTLRDLDNHVKSNIVTDCYLAYEIVDVVSNTSFELENRTGELKQAMIEALRPVRETAKTSLSTLLNEVRSRIQQMQTLPQDGNTVPITAEVMQRLQIMSTYLSPISSIMRSLGAGGWSAPSSGTSAASIPTLKSFDVGADGKLLFSAYCTDTMDTLLSNLESRSKVLLKGKSVQGVFLANNVAVVDRMIKSSELSSLLYDYQPKIDGWKKKASQLYTDAWKETSIHLLDVQYTSKQPRPPSTGQGVDSAAVVKSMSGKDKDGIKEKFRNFNLSFDELVTKHKSFKMEAEVRRQFGKDVQTFIEPLYTRFWERYHEVDKGKGKYVKYDKTQLSSLLASLS</sequence>
<evidence type="ECO:0000256" key="3">
    <source>
        <dbReference type="ARBA" id="ARBA00022483"/>
    </source>
</evidence>
<gene>
    <name evidence="7" type="ORF">BDY17DRAFT_303884</name>
</gene>
<protein>
    <recommendedName>
        <fullName evidence="4">Exocyst complex protein EXO70</fullName>
    </recommendedName>
</protein>
<dbReference type="GO" id="GO:0000145">
    <property type="term" value="C:exocyst"/>
    <property type="evidence" value="ECO:0007669"/>
    <property type="project" value="InterPro"/>
</dbReference>